<evidence type="ECO:0000256" key="1">
    <source>
        <dbReference type="ARBA" id="ARBA00003502"/>
    </source>
</evidence>
<dbReference type="RefSeq" id="WP_146688396.1">
    <property type="nucleotide sequence ID" value="NZ_LT629750.1"/>
</dbReference>
<gene>
    <name evidence="8" type="ORF">SAMN05444158_3839</name>
</gene>
<evidence type="ECO:0000256" key="5">
    <source>
        <dbReference type="ARBA" id="ARBA00023159"/>
    </source>
</evidence>
<dbReference type="EMBL" id="LT629750">
    <property type="protein sequence ID" value="SDS96157.1"/>
    <property type="molecule type" value="Genomic_DNA"/>
</dbReference>
<dbReference type="AlphaFoldDB" id="A0A1H1WFW0"/>
<dbReference type="GO" id="GO:0003700">
    <property type="term" value="F:DNA-binding transcription factor activity"/>
    <property type="evidence" value="ECO:0007669"/>
    <property type="project" value="InterPro"/>
</dbReference>
<evidence type="ECO:0000256" key="6">
    <source>
        <dbReference type="ARBA" id="ARBA00023163"/>
    </source>
</evidence>
<dbReference type="InterPro" id="IPR000847">
    <property type="entry name" value="LysR_HTH_N"/>
</dbReference>
<dbReference type="Gene3D" id="1.10.10.10">
    <property type="entry name" value="Winged helix-like DNA-binding domain superfamily/Winged helix DNA-binding domain"/>
    <property type="match status" value="1"/>
</dbReference>
<evidence type="ECO:0000256" key="2">
    <source>
        <dbReference type="ARBA" id="ARBA00009437"/>
    </source>
</evidence>
<dbReference type="Pfam" id="PF03466">
    <property type="entry name" value="LysR_substrate"/>
    <property type="match status" value="1"/>
</dbReference>
<dbReference type="GO" id="GO:2000142">
    <property type="term" value="P:regulation of DNA-templated transcription initiation"/>
    <property type="evidence" value="ECO:0007669"/>
    <property type="project" value="TreeGrafter"/>
</dbReference>
<dbReference type="PROSITE" id="PS50931">
    <property type="entry name" value="HTH_LYSR"/>
    <property type="match status" value="1"/>
</dbReference>
<evidence type="ECO:0000256" key="4">
    <source>
        <dbReference type="ARBA" id="ARBA00023125"/>
    </source>
</evidence>
<proteinExistence type="inferred from homology"/>
<organism evidence="8 9">
    <name type="scientific">Bradyrhizobium canariense</name>
    <dbReference type="NCBI Taxonomy" id="255045"/>
    <lineage>
        <taxon>Bacteria</taxon>
        <taxon>Pseudomonadati</taxon>
        <taxon>Pseudomonadota</taxon>
        <taxon>Alphaproteobacteria</taxon>
        <taxon>Hyphomicrobiales</taxon>
        <taxon>Nitrobacteraceae</taxon>
        <taxon>Bradyrhizobium</taxon>
    </lineage>
</organism>
<dbReference type="Proteomes" id="UP000243904">
    <property type="component" value="Chromosome I"/>
</dbReference>
<dbReference type="InterPro" id="IPR036390">
    <property type="entry name" value="WH_DNA-bd_sf"/>
</dbReference>
<evidence type="ECO:0000313" key="9">
    <source>
        <dbReference type="Proteomes" id="UP000243904"/>
    </source>
</evidence>
<comment type="similarity">
    <text evidence="2">Belongs to the LysR transcriptional regulatory family.</text>
</comment>
<dbReference type="SUPFAM" id="SSF46785">
    <property type="entry name" value="Winged helix' DNA-binding domain"/>
    <property type="match status" value="1"/>
</dbReference>
<keyword evidence="4 8" id="KW-0238">DNA-binding</keyword>
<keyword evidence="3" id="KW-0805">Transcription regulation</keyword>
<comment type="function">
    <text evidence="1">NodD regulates the expression of the nodABCFE genes which encode other nodulation proteins. NodD is also a negative regulator of its own expression. Binds flavonoids as inducers.</text>
</comment>
<dbReference type="InterPro" id="IPR005119">
    <property type="entry name" value="LysR_subst-bd"/>
</dbReference>
<dbReference type="PANTHER" id="PTHR30293:SF0">
    <property type="entry name" value="NITROGEN ASSIMILATION REGULATORY PROTEIN NAC"/>
    <property type="match status" value="1"/>
</dbReference>
<evidence type="ECO:0000256" key="3">
    <source>
        <dbReference type="ARBA" id="ARBA00023015"/>
    </source>
</evidence>
<name>A0A1H1WFW0_9BRAD</name>
<reference evidence="9" key="1">
    <citation type="submission" date="2016-10" db="EMBL/GenBank/DDBJ databases">
        <authorList>
            <person name="Varghese N."/>
            <person name="Submissions S."/>
        </authorList>
    </citation>
    <scope>NUCLEOTIDE SEQUENCE [LARGE SCALE GENOMIC DNA]</scope>
    <source>
        <strain evidence="9">GAS369</strain>
    </source>
</reference>
<keyword evidence="9" id="KW-1185">Reference proteome</keyword>
<dbReference type="Gene3D" id="3.40.190.10">
    <property type="entry name" value="Periplasmic binding protein-like II"/>
    <property type="match status" value="2"/>
</dbReference>
<dbReference type="Pfam" id="PF00126">
    <property type="entry name" value="HTH_1"/>
    <property type="match status" value="1"/>
</dbReference>
<keyword evidence="6" id="KW-0804">Transcription</keyword>
<dbReference type="SUPFAM" id="SSF53850">
    <property type="entry name" value="Periplasmic binding protein-like II"/>
    <property type="match status" value="1"/>
</dbReference>
<dbReference type="GO" id="GO:0003677">
    <property type="term" value="F:DNA binding"/>
    <property type="evidence" value="ECO:0007669"/>
    <property type="project" value="UniProtKB-KW"/>
</dbReference>
<dbReference type="FunFam" id="1.10.10.10:FF:000001">
    <property type="entry name" value="LysR family transcriptional regulator"/>
    <property type="match status" value="1"/>
</dbReference>
<feature type="domain" description="HTH lysR-type" evidence="7">
    <location>
        <begin position="1"/>
        <end position="58"/>
    </location>
</feature>
<accession>A0A1H1WFW0</accession>
<keyword evidence="5" id="KW-0010">Activator</keyword>
<evidence type="ECO:0000259" key="7">
    <source>
        <dbReference type="PROSITE" id="PS50931"/>
    </source>
</evidence>
<protein>
    <submittedName>
        <fullName evidence="8">DNA-binding transcriptional regulator, LysR family</fullName>
    </submittedName>
</protein>
<dbReference type="PANTHER" id="PTHR30293">
    <property type="entry name" value="TRANSCRIPTIONAL REGULATORY PROTEIN NAC-RELATED"/>
    <property type="match status" value="1"/>
</dbReference>
<evidence type="ECO:0000313" key="8">
    <source>
        <dbReference type="EMBL" id="SDS96157.1"/>
    </source>
</evidence>
<sequence>MDIKQLKTFVDVAANGSYARTAAIVGIAQSALSRQMAALERGIGGRLFHRTGRGVVLTELGERMLPRARTLVADASAWEIAARQERAEPHGEVTLGVVPVASRGLIASLAAELRNHYPGIRLRALEAYSGQVEEWLGSGRVEIAIYNRYRRGRVANAESLARADVHLIARRDHPMARRRELAVRSFAEIALAMPVRPNSLTSLLTGLAASQHFELDIRFEAGSTPLIKDVMLASDLATVSSRHVFAREIASGELVAIPVVRPKIVQTTWMSLSSQHPPSAAAQIVTRLIRQLAARPRAAK</sequence>
<dbReference type="InterPro" id="IPR036388">
    <property type="entry name" value="WH-like_DNA-bd_sf"/>
</dbReference>